<evidence type="ECO:0000256" key="3">
    <source>
        <dbReference type="RuleBase" id="RU366061"/>
    </source>
</evidence>
<dbReference type="PANTHER" id="PTHR13096">
    <property type="entry name" value="MINA53 MYC INDUCED NUCLEAR ANTIGEN"/>
    <property type="match status" value="1"/>
</dbReference>
<name>X6LIL4_RETFI</name>
<sequence length="284" mass="33480">MHQQVNESLQAYITESWEQQSKHGYKKEVEEGNASNENDELWYQLCNFFANKIIQTFNPHVYADKGSTPRIHPEFLLRGLHQNFTLVFNQAGVLFDQVHEIESALMNTFGYPVNTNVYVSGSAKERKERQLAPKDKKNKNKKRNEEEEEDERIVMPEEEEEGELSKEDKLLSTRIHTDRQDVFVFQAHGVKRWTLWKPKVKLPGFRQIRGKNEDRNFNPEEHLPSKVPYMDVLLYPGDILYVPRGWPHQNTLIRTYVNQQSIHYTLGIFFKKIKKELKSCDIIS</sequence>
<feature type="compositionally biased region" description="Acidic residues" evidence="4">
    <location>
        <begin position="146"/>
        <end position="162"/>
    </location>
</feature>
<feature type="domain" description="JmjC" evidence="5">
    <location>
        <begin position="123"/>
        <end position="284"/>
    </location>
</feature>
<comment type="similarity">
    <text evidence="3">Belongs to the ROX family.</text>
</comment>
<feature type="compositionally biased region" description="Basic and acidic residues" evidence="4">
    <location>
        <begin position="123"/>
        <end position="135"/>
    </location>
</feature>
<comment type="subcellular location">
    <subcellularLocation>
        <location evidence="3">Nucleus</location>
    </subcellularLocation>
</comment>
<comment type="function">
    <text evidence="3">Oxygenase that can act as both a histone lysine demethylase and a ribosomal histidine hydroxylase.</text>
</comment>
<proteinExistence type="inferred from homology"/>
<dbReference type="SUPFAM" id="SSF51197">
    <property type="entry name" value="Clavaminate synthase-like"/>
    <property type="match status" value="1"/>
</dbReference>
<dbReference type="InterPro" id="IPR039994">
    <property type="entry name" value="NO66-like"/>
</dbReference>
<keyword evidence="3" id="KW-0805">Transcription regulation</keyword>
<dbReference type="AlphaFoldDB" id="X6LIL4"/>
<dbReference type="PROSITE" id="PS51184">
    <property type="entry name" value="JMJC"/>
    <property type="match status" value="1"/>
</dbReference>
<keyword evidence="3" id="KW-0223">Dioxygenase</keyword>
<evidence type="ECO:0000256" key="2">
    <source>
        <dbReference type="ARBA" id="ARBA00023004"/>
    </source>
</evidence>
<protein>
    <recommendedName>
        <fullName evidence="3">Bifunctional lysine-specific demethylase and histidyl-hydroxylase</fullName>
        <ecNumber evidence="3">1.14.11.-</ecNumber>
    </recommendedName>
</protein>
<dbReference type="Pfam" id="PF08007">
    <property type="entry name" value="JmjC_2"/>
    <property type="match status" value="1"/>
</dbReference>
<dbReference type="GO" id="GO:0005506">
    <property type="term" value="F:iron ion binding"/>
    <property type="evidence" value="ECO:0007669"/>
    <property type="project" value="UniProtKB-UniRule"/>
</dbReference>
<evidence type="ECO:0000313" key="6">
    <source>
        <dbReference type="EMBL" id="ETO00982.1"/>
    </source>
</evidence>
<comment type="cofactor">
    <cofactor evidence="3">
        <name>Fe(2+)</name>
        <dbReference type="ChEBI" id="CHEBI:29033"/>
    </cofactor>
    <text evidence="3">Binds 1 Fe(2+) ion per subunit.</text>
</comment>
<keyword evidence="3" id="KW-0804">Transcription</keyword>
<gene>
    <name evidence="6" type="ORF">RFI_36458</name>
</gene>
<dbReference type="Gene3D" id="2.60.120.650">
    <property type="entry name" value="Cupin"/>
    <property type="match status" value="1"/>
</dbReference>
<feature type="non-terminal residue" evidence="6">
    <location>
        <position position="284"/>
    </location>
</feature>
<evidence type="ECO:0000256" key="4">
    <source>
        <dbReference type="SAM" id="MobiDB-lite"/>
    </source>
</evidence>
<keyword evidence="7" id="KW-1185">Reference proteome</keyword>
<feature type="region of interest" description="Disordered" evidence="4">
    <location>
        <begin position="123"/>
        <end position="165"/>
    </location>
</feature>
<evidence type="ECO:0000256" key="1">
    <source>
        <dbReference type="ARBA" id="ARBA00022723"/>
    </source>
</evidence>
<dbReference type="PANTHER" id="PTHR13096:SF8">
    <property type="entry name" value="RIBOSOMAL OXYGENASE 1"/>
    <property type="match status" value="1"/>
</dbReference>
<keyword evidence="2 3" id="KW-0408">Iron</keyword>
<dbReference type="EC" id="1.14.11.-" evidence="3"/>
<keyword evidence="1 3" id="KW-0479">Metal-binding</keyword>
<dbReference type="EMBL" id="ASPP01039519">
    <property type="protein sequence ID" value="ETO00982.1"/>
    <property type="molecule type" value="Genomic_DNA"/>
</dbReference>
<keyword evidence="3" id="KW-0560">Oxidoreductase</keyword>
<dbReference type="GO" id="GO:0051864">
    <property type="term" value="F:histone H3K36 demethylase activity"/>
    <property type="evidence" value="ECO:0007669"/>
    <property type="project" value="TreeGrafter"/>
</dbReference>
<dbReference type="InterPro" id="IPR003347">
    <property type="entry name" value="JmjC_dom"/>
</dbReference>
<dbReference type="OrthoDB" id="425950at2759"/>
<keyword evidence="3" id="KW-0539">Nucleus</keyword>
<dbReference type="Proteomes" id="UP000023152">
    <property type="component" value="Unassembled WGS sequence"/>
</dbReference>
<accession>X6LIL4</accession>
<dbReference type="GO" id="GO:0005730">
    <property type="term" value="C:nucleolus"/>
    <property type="evidence" value="ECO:0007669"/>
    <property type="project" value="TreeGrafter"/>
</dbReference>
<evidence type="ECO:0000259" key="5">
    <source>
        <dbReference type="PROSITE" id="PS51184"/>
    </source>
</evidence>
<organism evidence="6 7">
    <name type="scientific">Reticulomyxa filosa</name>
    <dbReference type="NCBI Taxonomy" id="46433"/>
    <lineage>
        <taxon>Eukaryota</taxon>
        <taxon>Sar</taxon>
        <taxon>Rhizaria</taxon>
        <taxon>Retaria</taxon>
        <taxon>Foraminifera</taxon>
        <taxon>Monothalamids</taxon>
        <taxon>Reticulomyxidae</taxon>
        <taxon>Reticulomyxa</taxon>
    </lineage>
</organism>
<reference evidence="6 7" key="1">
    <citation type="journal article" date="2013" name="Curr. Biol.">
        <title>The Genome of the Foraminiferan Reticulomyxa filosa.</title>
        <authorList>
            <person name="Glockner G."/>
            <person name="Hulsmann N."/>
            <person name="Schleicher M."/>
            <person name="Noegel A.A."/>
            <person name="Eichinger L."/>
            <person name="Gallinger C."/>
            <person name="Pawlowski J."/>
            <person name="Sierra R."/>
            <person name="Euteneuer U."/>
            <person name="Pillet L."/>
            <person name="Moustafa A."/>
            <person name="Platzer M."/>
            <person name="Groth M."/>
            <person name="Szafranski K."/>
            <person name="Schliwa M."/>
        </authorList>
    </citation>
    <scope>NUCLEOTIDE SEQUENCE [LARGE SCALE GENOMIC DNA]</scope>
</reference>
<evidence type="ECO:0000313" key="7">
    <source>
        <dbReference type="Proteomes" id="UP000023152"/>
    </source>
</evidence>
<comment type="caution">
    <text evidence="6">The sequence shown here is derived from an EMBL/GenBank/DDBJ whole genome shotgun (WGS) entry which is preliminary data.</text>
</comment>
<dbReference type="GO" id="GO:0032453">
    <property type="term" value="F:histone H3K4 demethylase activity"/>
    <property type="evidence" value="ECO:0007669"/>
    <property type="project" value="TreeGrafter"/>
</dbReference>